<dbReference type="Gene3D" id="2.40.50.140">
    <property type="entry name" value="Nucleic acid-binding proteins"/>
    <property type="match status" value="3"/>
</dbReference>
<dbReference type="CDD" id="cd04481">
    <property type="entry name" value="RPA1_DBD_B_like"/>
    <property type="match status" value="1"/>
</dbReference>
<name>A0A816NQE4_BRANA</name>
<dbReference type="InterPro" id="IPR031657">
    <property type="entry name" value="REPA_OB_2"/>
</dbReference>
<dbReference type="GO" id="GO:0003677">
    <property type="term" value="F:DNA binding"/>
    <property type="evidence" value="ECO:0007669"/>
    <property type="project" value="UniProtKB-KW"/>
</dbReference>
<organism evidence="5">
    <name type="scientific">Brassica napus</name>
    <name type="common">Rape</name>
    <dbReference type="NCBI Taxonomy" id="3708"/>
    <lineage>
        <taxon>Eukaryota</taxon>
        <taxon>Viridiplantae</taxon>
        <taxon>Streptophyta</taxon>
        <taxon>Embryophyta</taxon>
        <taxon>Tracheophyta</taxon>
        <taxon>Spermatophyta</taxon>
        <taxon>Magnoliopsida</taxon>
        <taxon>eudicotyledons</taxon>
        <taxon>Gunneridae</taxon>
        <taxon>Pentapetalae</taxon>
        <taxon>rosids</taxon>
        <taxon>malvids</taxon>
        <taxon>Brassicales</taxon>
        <taxon>Brassicaceae</taxon>
        <taxon>Brassiceae</taxon>
        <taxon>Brassica</taxon>
    </lineage>
</organism>
<proteinExistence type="predicted"/>
<dbReference type="Proteomes" id="UP001295469">
    <property type="component" value="Chromosome A09"/>
</dbReference>
<evidence type="ECO:0000259" key="4">
    <source>
        <dbReference type="Pfam" id="PF16900"/>
    </source>
</evidence>
<feature type="domain" description="Replication protein A 70 kDa DNA-binding subunit B/D first OB fold" evidence="3">
    <location>
        <begin position="13"/>
        <end position="111"/>
    </location>
</feature>
<evidence type="ECO:0000259" key="3">
    <source>
        <dbReference type="Pfam" id="PF02721"/>
    </source>
</evidence>
<feature type="region of interest" description="Disordered" evidence="2">
    <location>
        <begin position="448"/>
        <end position="501"/>
    </location>
</feature>
<dbReference type="InterPro" id="IPR012340">
    <property type="entry name" value="NA-bd_OB-fold"/>
</dbReference>
<protein>
    <submittedName>
        <fullName evidence="5">(rape) hypothetical protein</fullName>
    </submittedName>
</protein>
<dbReference type="SUPFAM" id="SSF50249">
    <property type="entry name" value="Nucleic acid-binding proteins"/>
    <property type="match status" value="3"/>
</dbReference>
<dbReference type="AlphaFoldDB" id="A0A816NQE4"/>
<dbReference type="PANTHER" id="PTHR47165">
    <property type="entry name" value="OS03G0429900 PROTEIN"/>
    <property type="match status" value="1"/>
</dbReference>
<dbReference type="PANTHER" id="PTHR47165:SF4">
    <property type="entry name" value="OS03G0429900 PROTEIN"/>
    <property type="match status" value="1"/>
</dbReference>
<evidence type="ECO:0000313" key="5">
    <source>
        <dbReference type="EMBL" id="CAF2038237.1"/>
    </source>
</evidence>
<dbReference type="CDD" id="cd04480">
    <property type="entry name" value="RPA1_DBD_A_like"/>
    <property type="match status" value="1"/>
</dbReference>
<feature type="compositionally biased region" description="Basic and acidic residues" evidence="2">
    <location>
        <begin position="483"/>
        <end position="501"/>
    </location>
</feature>
<feature type="domain" description="Replication protein A OB" evidence="4">
    <location>
        <begin position="135"/>
        <end position="231"/>
    </location>
</feature>
<sequence length="501" mass="57551">MSFLRRKTTPLVSIREIHPSLDTCKIKVNIMKLWRKYIKGTVSIEMVLIDDEGNRIHATVEGDDLVKSFENKLAEGESKIINTFKISSYNGDFRTSSHPFKISFYRTTYVDICEDFPTEVPEKYYRDFTDILSRNIDKNILIDIIGQIVSVGSLCELTAKGNPTKKIDIILRDTSGMHLPCTLWGDYATQIFEYSNKHKNSKVVCVFRFVCIKEYKGVVSVSNAFNSTQIMFDLQTPYVKRFISMLPTENLSDNNMPSTSSSVSLHDEFLGKKNVRKHIWEIIQSNEVGRCVTMATIDSVSKDCKWYYIVCKACDKTVQPYPYEDDKPPLFDCENCGDITDVDARYRLILHVSEGFDEQVKFLLFDILAQYLLQKTAFELAEEVAEEEPHVLPEALKNLIGKKLLFKINIGEDNLKSKNASYKVEKFTDKKDIIENFWTQSSDEETISHSSSTNNVCNSLQSSPSSQPLSYKRRYDYTSTSSQRHEKTSNKTMRIEKPALK</sequence>
<feature type="compositionally biased region" description="Low complexity" evidence="2">
    <location>
        <begin position="448"/>
        <end position="470"/>
    </location>
</feature>
<dbReference type="EMBL" id="HG994363">
    <property type="protein sequence ID" value="CAF2038237.1"/>
    <property type="molecule type" value="Genomic_DNA"/>
</dbReference>
<keyword evidence="1" id="KW-0238">DNA-binding</keyword>
<gene>
    <name evidence="5" type="ORF">DARMORV10_A09P11230.1</name>
</gene>
<accession>A0A816NQE4</accession>
<reference evidence="5" key="1">
    <citation type="submission" date="2021-01" db="EMBL/GenBank/DDBJ databases">
        <authorList>
            <consortium name="Genoscope - CEA"/>
            <person name="William W."/>
        </authorList>
    </citation>
    <scope>NUCLEOTIDE SEQUENCE</scope>
</reference>
<evidence type="ECO:0000256" key="1">
    <source>
        <dbReference type="ARBA" id="ARBA00023125"/>
    </source>
</evidence>
<dbReference type="Pfam" id="PF02721">
    <property type="entry name" value="DUF223"/>
    <property type="match status" value="1"/>
</dbReference>
<dbReference type="InterPro" id="IPR003871">
    <property type="entry name" value="RFA1B/D_OB_1st"/>
</dbReference>
<evidence type="ECO:0000256" key="2">
    <source>
        <dbReference type="SAM" id="MobiDB-lite"/>
    </source>
</evidence>
<dbReference type="Pfam" id="PF16900">
    <property type="entry name" value="REPA_OB_2"/>
    <property type="match status" value="1"/>
</dbReference>